<protein>
    <submittedName>
        <fullName evidence="1">Uncharacterized protein</fullName>
    </submittedName>
</protein>
<accession>A0A2S5DMD5</accession>
<gene>
    <name evidence="1" type="ORF">C3743_40470</name>
</gene>
<dbReference type="RefSeq" id="WP_105750054.1">
    <property type="nucleotide sequence ID" value="NZ_PQVP01000006.1"/>
</dbReference>
<evidence type="ECO:0000313" key="2">
    <source>
        <dbReference type="Proteomes" id="UP000238655"/>
    </source>
</evidence>
<dbReference type="AlphaFoldDB" id="A0A2S5DMD5"/>
<dbReference type="EMBL" id="PQVP01000006">
    <property type="protein sequence ID" value="POZ80250.1"/>
    <property type="molecule type" value="Genomic_DNA"/>
</dbReference>
<sequence>MSEITRMRVSVSYATRSGYQSNKTFDTSHSPSAHLDALRELARIAAVDGRSAAAATAVEKATRAVSKNSGVIGVAAPGAVPCDSEMLDWLGRHATSGFSFDLATLTFRVPAQFEGSSSLRELIRTAMAEEVGDDETE</sequence>
<evidence type="ECO:0000313" key="1">
    <source>
        <dbReference type="EMBL" id="POZ80250.1"/>
    </source>
</evidence>
<reference evidence="1 2" key="1">
    <citation type="submission" date="2018-01" db="EMBL/GenBank/DDBJ databases">
        <title>Successful Treatment of Persistent Burkholderia cepacia Bacteremia with Ceftazidime-Avibactam.</title>
        <authorList>
            <person name="Tamma P."/>
            <person name="Fan Y."/>
            <person name="Bergman Y."/>
            <person name="Sick-Samuels A."/>
            <person name="Hsu A."/>
            <person name="Timp W."/>
            <person name="Simner P."/>
        </authorList>
    </citation>
    <scope>NUCLEOTIDE SEQUENCE [LARGE SCALE GENOMIC DNA]</scope>
    <source>
        <strain evidence="1 2">170816</strain>
    </source>
</reference>
<proteinExistence type="predicted"/>
<name>A0A2S5DMD5_9BURK</name>
<organism evidence="1 2">
    <name type="scientific">Burkholderia contaminans</name>
    <dbReference type="NCBI Taxonomy" id="488447"/>
    <lineage>
        <taxon>Bacteria</taxon>
        <taxon>Pseudomonadati</taxon>
        <taxon>Pseudomonadota</taxon>
        <taxon>Betaproteobacteria</taxon>
        <taxon>Burkholderiales</taxon>
        <taxon>Burkholderiaceae</taxon>
        <taxon>Burkholderia</taxon>
        <taxon>Burkholderia cepacia complex</taxon>
    </lineage>
</organism>
<dbReference type="Proteomes" id="UP000238655">
    <property type="component" value="Unassembled WGS sequence"/>
</dbReference>
<comment type="caution">
    <text evidence="1">The sequence shown here is derived from an EMBL/GenBank/DDBJ whole genome shotgun (WGS) entry which is preliminary data.</text>
</comment>